<dbReference type="Pfam" id="PF19898">
    <property type="entry name" value="DUF6371"/>
    <property type="match status" value="1"/>
</dbReference>
<dbReference type="KEGG" id="paca:ID47_07360"/>
<dbReference type="SMART" id="SM00493">
    <property type="entry name" value="TOPRIM"/>
    <property type="match status" value="1"/>
</dbReference>
<organism evidence="2 3">
    <name type="scientific">Candidatus Odyssella acanthamoebae</name>
    <dbReference type="NCBI Taxonomy" id="91604"/>
    <lineage>
        <taxon>Bacteria</taxon>
        <taxon>Pseudomonadati</taxon>
        <taxon>Pseudomonadota</taxon>
        <taxon>Alphaproteobacteria</taxon>
        <taxon>Holosporales</taxon>
        <taxon>Candidatus Paracaedibacteraceae</taxon>
        <taxon>Candidatus Odyssella</taxon>
    </lineage>
</organism>
<dbReference type="InterPro" id="IPR034154">
    <property type="entry name" value="TOPRIM_DnaG/twinkle"/>
</dbReference>
<dbReference type="eggNOG" id="COG0507">
    <property type="taxonomic scope" value="Bacteria"/>
</dbReference>
<dbReference type="CDD" id="cd01029">
    <property type="entry name" value="TOPRIM_primases"/>
    <property type="match status" value="1"/>
</dbReference>
<dbReference type="EMBL" id="CP008941">
    <property type="protein sequence ID" value="AIK96580.1"/>
    <property type="molecule type" value="Genomic_DNA"/>
</dbReference>
<dbReference type="STRING" id="91604.ID47_07360"/>
<evidence type="ECO:0000259" key="1">
    <source>
        <dbReference type="SMART" id="SM00493"/>
    </source>
</evidence>
<keyword evidence="3" id="KW-1185">Reference proteome</keyword>
<protein>
    <recommendedName>
        <fullName evidence="1">Toprim domain-containing protein</fullName>
    </recommendedName>
</protein>
<dbReference type="SUPFAM" id="SSF56731">
    <property type="entry name" value="DNA primase core"/>
    <property type="match status" value="1"/>
</dbReference>
<dbReference type="RefSeq" id="WP_051908727.1">
    <property type="nucleotide sequence ID" value="NZ_CP008941.1"/>
</dbReference>
<sequence length="326" mass="37619">MQDYRDYYRQLNDQLSTRIGDLAYELLGEPTFKKTSEWRYGQKGSLSITISGPYQGRFHDFEKDIHGSSLDLISHLKGIKGRELCQWARHWLRLTLQEVWTPIMPIPQGVSKPDFRKAPLNYLLDGRTVEAIYPYRSLQGNLLGYVVRLKDKHNHKITPTLTYCQSNLGRFSWYWKGFREKRSPYGLEKIKDTTASILIVEGEKTAEAAQQLFPHYSVLTWAGGAKAVLKTDWSPLKQRDIILWPDNDPAGHEAMQKLAHHLKEIGNQEVRIVSLPDNTPPKWDLADPIPPVWIANFIALSLEQEESSINSRVPYINRSQPLEFFS</sequence>
<evidence type="ECO:0000313" key="3">
    <source>
        <dbReference type="Proteomes" id="UP000028926"/>
    </source>
</evidence>
<dbReference type="AlphaFoldDB" id="A0A077B0W2"/>
<dbReference type="InterPro" id="IPR045951">
    <property type="entry name" value="DUF6371"/>
</dbReference>
<dbReference type="HOGENOM" id="CLU_851764_0_0_5"/>
<gene>
    <name evidence="2" type="ORF">ID47_07360</name>
</gene>
<dbReference type="InterPro" id="IPR006171">
    <property type="entry name" value="TOPRIM_dom"/>
</dbReference>
<dbReference type="OrthoDB" id="9763644at2"/>
<name>A0A077B0W2_9PROT</name>
<accession>A0A077B0W2</accession>
<proteinExistence type="predicted"/>
<evidence type="ECO:0000313" key="2">
    <source>
        <dbReference type="EMBL" id="AIK96580.1"/>
    </source>
</evidence>
<dbReference type="Gene3D" id="3.40.1360.10">
    <property type="match status" value="1"/>
</dbReference>
<dbReference type="Proteomes" id="UP000028926">
    <property type="component" value="Chromosome"/>
</dbReference>
<feature type="domain" description="Toprim" evidence="1">
    <location>
        <begin position="195"/>
        <end position="267"/>
    </location>
</feature>
<reference evidence="2 3" key="1">
    <citation type="submission" date="2014-07" db="EMBL/GenBank/DDBJ databases">
        <title>Comparative genomic insights into amoeba endosymbionts belonging to the families of Holosporaceae and Candidatus Midichloriaceae within Rickettsiales.</title>
        <authorList>
            <person name="Wang Z."/>
            <person name="Wu M."/>
        </authorList>
    </citation>
    <scope>NUCLEOTIDE SEQUENCE [LARGE SCALE GENOMIC DNA]</scope>
    <source>
        <strain evidence="2">PRA3</strain>
    </source>
</reference>